<name>A0A2H0VGV4_9BACT</name>
<dbReference type="AlphaFoldDB" id="A0A2H0VGV4"/>
<comment type="caution">
    <text evidence="1">The sequence shown here is derived from an EMBL/GenBank/DDBJ whole genome shotgun (WGS) entry which is preliminary data.</text>
</comment>
<gene>
    <name evidence="1" type="ORF">COT88_02190</name>
</gene>
<dbReference type="Proteomes" id="UP000230776">
    <property type="component" value="Unassembled WGS sequence"/>
</dbReference>
<sequence>MNNVEIKKMYDADQGARLNAPRFDDPGFEKYARNLFKEDKVRHKRAKEIIEEESDLDGEDYYHLAMLFQHSDLEIHNAVKYAKKSMDMGYENAKWLYAAAVDRQLTFKGKKQKYGTQFKILKDGTIEPLPMRDDISDEERGRYNVPPIEQKIEELKKKYIKD</sequence>
<proteinExistence type="predicted"/>
<organism evidence="1 2">
    <name type="scientific">Candidatus Colwellbacteria bacterium CG10_big_fil_rev_8_21_14_0_10_41_28</name>
    <dbReference type="NCBI Taxonomy" id="1974539"/>
    <lineage>
        <taxon>Bacteria</taxon>
        <taxon>Candidatus Colwelliibacteriota</taxon>
    </lineage>
</organism>
<evidence type="ECO:0000313" key="1">
    <source>
        <dbReference type="EMBL" id="PIR98303.1"/>
    </source>
</evidence>
<accession>A0A2H0VGV4</accession>
<reference evidence="2" key="1">
    <citation type="submission" date="2017-09" db="EMBL/GenBank/DDBJ databases">
        <title>Depth-based differentiation of microbial function through sediment-hosted aquifers and enrichment of novel symbionts in the deep terrestrial subsurface.</title>
        <authorList>
            <person name="Probst A.J."/>
            <person name="Ladd B."/>
            <person name="Jarett J.K."/>
            <person name="Geller-Mcgrath D.E."/>
            <person name="Sieber C.M.K."/>
            <person name="Emerson J.B."/>
            <person name="Anantharaman K."/>
            <person name="Thomas B.C."/>
            <person name="Malmstrom R."/>
            <person name="Stieglmeier M."/>
            <person name="Klingl A."/>
            <person name="Woyke T."/>
            <person name="Ryan C.M."/>
            <person name="Banfield J.F."/>
        </authorList>
    </citation>
    <scope>NUCLEOTIDE SEQUENCE [LARGE SCALE GENOMIC DNA]</scope>
</reference>
<evidence type="ECO:0000313" key="2">
    <source>
        <dbReference type="Proteomes" id="UP000230776"/>
    </source>
</evidence>
<dbReference type="EMBL" id="PFAG01000022">
    <property type="protein sequence ID" value="PIR98303.1"/>
    <property type="molecule type" value="Genomic_DNA"/>
</dbReference>
<protein>
    <submittedName>
        <fullName evidence="1">Uncharacterized protein</fullName>
    </submittedName>
</protein>